<accession>A0A151JXR3</accession>
<gene>
    <name evidence="1" type="ORF">ALC56_05541</name>
</gene>
<dbReference type="STRING" id="34720.A0A151JXR3"/>
<protein>
    <submittedName>
        <fullName evidence="1">Uncharacterized protein</fullName>
    </submittedName>
</protein>
<organism evidence="1 2">
    <name type="scientific">Trachymyrmex septentrionalis</name>
    <dbReference type="NCBI Taxonomy" id="34720"/>
    <lineage>
        <taxon>Eukaryota</taxon>
        <taxon>Metazoa</taxon>
        <taxon>Ecdysozoa</taxon>
        <taxon>Arthropoda</taxon>
        <taxon>Hexapoda</taxon>
        <taxon>Insecta</taxon>
        <taxon>Pterygota</taxon>
        <taxon>Neoptera</taxon>
        <taxon>Endopterygota</taxon>
        <taxon>Hymenoptera</taxon>
        <taxon>Apocrita</taxon>
        <taxon>Aculeata</taxon>
        <taxon>Formicoidea</taxon>
        <taxon>Formicidae</taxon>
        <taxon>Myrmicinae</taxon>
        <taxon>Trachymyrmex</taxon>
    </lineage>
</organism>
<dbReference type="EMBL" id="KQ981537">
    <property type="protein sequence ID" value="KYN40078.1"/>
    <property type="molecule type" value="Genomic_DNA"/>
</dbReference>
<proteinExistence type="predicted"/>
<name>A0A151JXR3_9HYME</name>
<dbReference type="Proteomes" id="UP000078541">
    <property type="component" value="Unassembled WGS sequence"/>
</dbReference>
<reference evidence="1 2" key="1">
    <citation type="submission" date="2016-03" db="EMBL/GenBank/DDBJ databases">
        <title>Trachymyrmex septentrionalis WGS genome.</title>
        <authorList>
            <person name="Nygaard S."/>
            <person name="Hu H."/>
            <person name="Boomsma J."/>
            <person name="Zhang G."/>
        </authorList>
    </citation>
    <scope>NUCLEOTIDE SEQUENCE [LARGE SCALE GENOMIC DNA]</scope>
    <source>
        <strain evidence="1">Tsep2-gDNA-1</strain>
        <tissue evidence="1">Whole body</tissue>
    </source>
</reference>
<dbReference type="AlphaFoldDB" id="A0A151JXR3"/>
<keyword evidence="2" id="KW-1185">Reference proteome</keyword>
<sequence>MNKVQWTKKKKKLHEEEKDVFDETYEYMGSIIDMVKQRKIDPNTIRMREAKTMKNALMSFLDALKTRGLLNSMYSMKDIESFLLYLREQNVKRLTNTATLIDAPNVYYEIFTLSSELTSGGMDALFASTSKQTTDGILKIRKNVKCELTHYIFTCPMPWRFLTKTDQSHASWLMTHHHGCALSHSHSLSFARCH</sequence>
<evidence type="ECO:0000313" key="2">
    <source>
        <dbReference type="Proteomes" id="UP000078541"/>
    </source>
</evidence>
<evidence type="ECO:0000313" key="1">
    <source>
        <dbReference type="EMBL" id="KYN40078.1"/>
    </source>
</evidence>